<dbReference type="Proteomes" id="UP000020766">
    <property type="component" value="Unassembled WGS sequence"/>
</dbReference>
<dbReference type="Pfam" id="PF13409">
    <property type="entry name" value="GST_N_2"/>
    <property type="match status" value="1"/>
</dbReference>
<evidence type="ECO:0000313" key="3">
    <source>
        <dbReference type="Proteomes" id="UP000020766"/>
    </source>
</evidence>
<dbReference type="InterPro" id="IPR050983">
    <property type="entry name" value="GST_Omega/HSP26"/>
</dbReference>
<dbReference type="InterPro" id="IPR004045">
    <property type="entry name" value="Glutathione_S-Trfase_N"/>
</dbReference>
<dbReference type="SUPFAM" id="SSF47616">
    <property type="entry name" value="GST C-terminal domain-like"/>
    <property type="match status" value="1"/>
</dbReference>
<dbReference type="EMBL" id="JBOK01000018">
    <property type="protein sequence ID" value="EXU79255.1"/>
    <property type="molecule type" value="Genomic_DNA"/>
</dbReference>
<dbReference type="Gene3D" id="1.20.1050.10">
    <property type="match status" value="1"/>
</dbReference>
<accession>A0A014NZF3</accession>
<feature type="domain" description="GST N-terminal" evidence="1">
    <location>
        <begin position="1"/>
        <end position="80"/>
    </location>
</feature>
<dbReference type="PANTHER" id="PTHR43968:SF6">
    <property type="entry name" value="GLUTATHIONE S-TRANSFERASE OMEGA"/>
    <property type="match status" value="1"/>
</dbReference>
<sequence>MQLFLNTTSPFARVARIAALEKGLAERVQLVWSDPWNHDPALLAVHPQLRIPVLVTDEGQAIAESLLIAQYLDQISTGPALVPPTQCAAVLAQASVGYGLMEAAFAVVIARKYQGTEADASVLGQRRLAALGRTLAQLEQTPPRPVGADFSLDQITVAVGLEYVRFRLPALLPADAYPRLHAWLEAARQRPSLHATRFE</sequence>
<evidence type="ECO:0000313" key="2">
    <source>
        <dbReference type="EMBL" id="EXU79255.1"/>
    </source>
</evidence>
<dbReference type="InterPro" id="IPR036249">
    <property type="entry name" value="Thioredoxin-like_sf"/>
</dbReference>
<dbReference type="Gene3D" id="3.40.30.10">
    <property type="entry name" value="Glutaredoxin"/>
    <property type="match status" value="1"/>
</dbReference>
<dbReference type="Pfam" id="PF13410">
    <property type="entry name" value="GST_C_2"/>
    <property type="match status" value="1"/>
</dbReference>
<proteinExistence type="predicted"/>
<dbReference type="PANTHER" id="PTHR43968">
    <property type="match status" value="1"/>
</dbReference>
<dbReference type="RefSeq" id="WP_043385602.1">
    <property type="nucleotide sequence ID" value="NZ_JBOK01000018.1"/>
</dbReference>
<keyword evidence="3" id="KW-1185">Reference proteome</keyword>
<gene>
    <name evidence="2" type="ORF">AX13_05735</name>
</gene>
<organism evidence="2 3">
    <name type="scientific">Comamonas aquatica DA1877</name>
    <dbReference type="NCBI Taxonomy" id="1457173"/>
    <lineage>
        <taxon>Bacteria</taxon>
        <taxon>Pseudomonadati</taxon>
        <taxon>Pseudomonadota</taxon>
        <taxon>Betaproteobacteria</taxon>
        <taxon>Burkholderiales</taxon>
        <taxon>Comamonadaceae</taxon>
        <taxon>Comamonas</taxon>
    </lineage>
</organism>
<dbReference type="SUPFAM" id="SSF52833">
    <property type="entry name" value="Thioredoxin-like"/>
    <property type="match status" value="1"/>
</dbReference>
<evidence type="ECO:0000259" key="1">
    <source>
        <dbReference type="PROSITE" id="PS50404"/>
    </source>
</evidence>
<dbReference type="AlphaFoldDB" id="A0A014NZF3"/>
<comment type="caution">
    <text evidence="2">The sequence shown here is derived from an EMBL/GenBank/DDBJ whole genome shotgun (WGS) entry which is preliminary data.</text>
</comment>
<dbReference type="InterPro" id="IPR036282">
    <property type="entry name" value="Glutathione-S-Trfase_C_sf"/>
</dbReference>
<reference evidence="2 3" key="1">
    <citation type="submission" date="2014-01" db="EMBL/GenBank/DDBJ databases">
        <title>Interspecies Systems Biology Uncovers Metabolites Affecting C. elegans Gene Expression and Life History Traits.</title>
        <authorList>
            <person name="Watson E."/>
            <person name="Macneil L.T."/>
            <person name="Ritter A.D."/>
            <person name="Yilmaz L.S."/>
            <person name="Rosebrock A.P."/>
            <person name="Caudy A.A."/>
            <person name="Walhout A.J."/>
        </authorList>
    </citation>
    <scope>NUCLEOTIDE SEQUENCE [LARGE SCALE GENOMIC DNA]</scope>
    <source>
        <strain evidence="2 3">DA1877</strain>
    </source>
</reference>
<dbReference type="GO" id="GO:0005737">
    <property type="term" value="C:cytoplasm"/>
    <property type="evidence" value="ECO:0007669"/>
    <property type="project" value="TreeGrafter"/>
</dbReference>
<name>A0A014NZF3_9BURK</name>
<dbReference type="PATRIC" id="fig|1457173.3.peg.2827"/>
<dbReference type="PROSITE" id="PS50404">
    <property type="entry name" value="GST_NTER"/>
    <property type="match status" value="1"/>
</dbReference>
<protein>
    <recommendedName>
        <fullName evidence="1">GST N-terminal domain-containing protein</fullName>
    </recommendedName>
</protein>
<dbReference type="STRING" id="225991.MA05_01145"/>